<feature type="compositionally biased region" description="Low complexity" evidence="1">
    <location>
        <begin position="150"/>
        <end position="172"/>
    </location>
</feature>
<evidence type="ECO:0000313" key="2">
    <source>
        <dbReference type="EMBL" id="KDQ59145.1"/>
    </source>
</evidence>
<proteinExistence type="predicted"/>
<organism evidence="2 3">
    <name type="scientific">Jaapia argillacea MUCL 33604</name>
    <dbReference type="NCBI Taxonomy" id="933084"/>
    <lineage>
        <taxon>Eukaryota</taxon>
        <taxon>Fungi</taxon>
        <taxon>Dikarya</taxon>
        <taxon>Basidiomycota</taxon>
        <taxon>Agaricomycotina</taxon>
        <taxon>Agaricomycetes</taxon>
        <taxon>Agaricomycetidae</taxon>
        <taxon>Jaapiales</taxon>
        <taxon>Jaapiaceae</taxon>
        <taxon>Jaapia</taxon>
    </lineage>
</organism>
<dbReference type="InParanoid" id="A0A067PZ19"/>
<evidence type="ECO:0008006" key="4">
    <source>
        <dbReference type="Google" id="ProtNLM"/>
    </source>
</evidence>
<reference evidence="3" key="1">
    <citation type="journal article" date="2014" name="Proc. Natl. Acad. Sci. U.S.A.">
        <title>Extensive sampling of basidiomycete genomes demonstrates inadequacy of the white-rot/brown-rot paradigm for wood decay fungi.</title>
        <authorList>
            <person name="Riley R."/>
            <person name="Salamov A.A."/>
            <person name="Brown D.W."/>
            <person name="Nagy L.G."/>
            <person name="Floudas D."/>
            <person name="Held B.W."/>
            <person name="Levasseur A."/>
            <person name="Lombard V."/>
            <person name="Morin E."/>
            <person name="Otillar R."/>
            <person name="Lindquist E.A."/>
            <person name="Sun H."/>
            <person name="LaButti K.M."/>
            <person name="Schmutz J."/>
            <person name="Jabbour D."/>
            <person name="Luo H."/>
            <person name="Baker S.E."/>
            <person name="Pisabarro A.G."/>
            <person name="Walton J.D."/>
            <person name="Blanchette R.A."/>
            <person name="Henrissat B."/>
            <person name="Martin F."/>
            <person name="Cullen D."/>
            <person name="Hibbett D.S."/>
            <person name="Grigoriev I.V."/>
        </authorList>
    </citation>
    <scope>NUCLEOTIDE SEQUENCE [LARGE SCALE GENOMIC DNA]</scope>
    <source>
        <strain evidence="3">MUCL 33604</strain>
    </source>
</reference>
<feature type="compositionally biased region" description="Basic and acidic residues" evidence="1">
    <location>
        <begin position="340"/>
        <end position="351"/>
    </location>
</feature>
<dbReference type="HOGENOM" id="CLU_593311_0_0_1"/>
<feature type="compositionally biased region" description="Basic and acidic residues" evidence="1">
    <location>
        <begin position="247"/>
        <end position="257"/>
    </location>
</feature>
<feature type="compositionally biased region" description="Polar residues" evidence="1">
    <location>
        <begin position="212"/>
        <end position="227"/>
    </location>
</feature>
<evidence type="ECO:0000256" key="1">
    <source>
        <dbReference type="SAM" id="MobiDB-lite"/>
    </source>
</evidence>
<dbReference type="AlphaFoldDB" id="A0A067PZ19"/>
<feature type="compositionally biased region" description="Basic and acidic residues" evidence="1">
    <location>
        <begin position="228"/>
        <end position="239"/>
    </location>
</feature>
<keyword evidence="3" id="KW-1185">Reference proteome</keyword>
<name>A0A067PZ19_9AGAM</name>
<sequence>MSARQPFVPSRPASRAAHLPPLDRRASTEATPGAPSGFRQGHPNSGQSAEGGSQNRANHAIPEPGSDGTISAGIKPLNLSSLVQKKRGNRQDKSRLSLDGSSNNRFPSKAPTQGEPEARVAAPKPRLADRPGSPFFSSASLGMAPIPSFKTPALPPSKLSSSVSLPSAETSLDPNAHNTAHDAHIPANPIDGPSPTFGRPCSLESLPGALNPYSSNGILETRLSSRPSLDRIPESREDETPLPPTRARLDTMTDRDSTNSTLVAEDDNEPPQLRDMRRTQKRSQPVNGPDSEDDYGFTSEAKRWKGDPLEGGPNDRSTPRSHSISYYRTPEPEQPQAFRSIHEGFDDRNNDSHLQASRHRSQSIEPQQYRQQQHDYEPRSTPPLQPQLPSVGQPHALHQLFGVDLDTYMERNLQTYHEKKQKWEACSTEEWQAGADELAGKFSSLMDFVKEHMTTKMGLYVSLHSKLASHQEVLGERQGVLKDARESLVRESGNVLGGGPSLFV</sequence>
<gene>
    <name evidence="2" type="ORF">JAAARDRAFT_192687</name>
</gene>
<accession>A0A067PZ19</accession>
<dbReference type="EMBL" id="KL197716">
    <property type="protein sequence ID" value="KDQ59145.1"/>
    <property type="molecule type" value="Genomic_DNA"/>
</dbReference>
<dbReference type="OrthoDB" id="3261714at2759"/>
<feature type="compositionally biased region" description="Polar residues" evidence="1">
    <location>
        <begin position="42"/>
        <end position="57"/>
    </location>
</feature>
<protein>
    <recommendedName>
        <fullName evidence="4">Extracellular mutant protein 11 C-terminal domain-containing protein</fullName>
    </recommendedName>
</protein>
<evidence type="ECO:0000313" key="3">
    <source>
        <dbReference type="Proteomes" id="UP000027265"/>
    </source>
</evidence>
<feature type="region of interest" description="Disordered" evidence="1">
    <location>
        <begin position="1"/>
        <end position="392"/>
    </location>
</feature>
<dbReference type="Proteomes" id="UP000027265">
    <property type="component" value="Unassembled WGS sequence"/>
</dbReference>